<evidence type="ECO:0000256" key="2">
    <source>
        <dbReference type="SAM" id="SignalP"/>
    </source>
</evidence>
<feature type="compositionally biased region" description="Basic and acidic residues" evidence="1">
    <location>
        <begin position="996"/>
        <end position="1008"/>
    </location>
</feature>
<name>A0AAU9XEN8_9CNID</name>
<dbReference type="EMBL" id="CALNXJ010000041">
    <property type="protein sequence ID" value="CAH3145957.1"/>
    <property type="molecule type" value="Genomic_DNA"/>
</dbReference>
<feature type="compositionally biased region" description="Acidic residues" evidence="1">
    <location>
        <begin position="546"/>
        <end position="564"/>
    </location>
</feature>
<dbReference type="Pfam" id="PF00085">
    <property type="entry name" value="Thioredoxin"/>
    <property type="match status" value="1"/>
</dbReference>
<feature type="domain" description="Thioredoxin" evidence="3">
    <location>
        <begin position="568"/>
        <end position="689"/>
    </location>
</feature>
<gene>
    <name evidence="4" type="ORF">PMEA_00022960</name>
</gene>
<keyword evidence="2" id="KW-0732">Signal</keyword>
<organism evidence="4 5">
    <name type="scientific">Pocillopora meandrina</name>
    <dbReference type="NCBI Taxonomy" id="46732"/>
    <lineage>
        <taxon>Eukaryota</taxon>
        <taxon>Metazoa</taxon>
        <taxon>Cnidaria</taxon>
        <taxon>Anthozoa</taxon>
        <taxon>Hexacorallia</taxon>
        <taxon>Scleractinia</taxon>
        <taxon>Astrocoeniina</taxon>
        <taxon>Pocilloporidae</taxon>
        <taxon>Pocillopora</taxon>
    </lineage>
</organism>
<dbReference type="CDD" id="cd02981">
    <property type="entry name" value="PDI_b_family"/>
    <property type="match status" value="2"/>
</dbReference>
<proteinExistence type="predicted"/>
<dbReference type="Gene3D" id="3.40.30.10">
    <property type="entry name" value="Glutaredoxin"/>
    <property type="match status" value="6"/>
</dbReference>
<comment type="caution">
    <text evidence="4">The sequence shown here is derived from an EMBL/GenBank/DDBJ whole genome shotgun (WGS) entry which is preliminary data.</text>
</comment>
<dbReference type="Pfam" id="PF13848">
    <property type="entry name" value="Thioredoxin_6"/>
    <property type="match status" value="1"/>
</dbReference>
<dbReference type="InterPro" id="IPR013766">
    <property type="entry name" value="Thioredoxin_domain"/>
</dbReference>
<keyword evidence="5" id="KW-1185">Reference proteome</keyword>
<feature type="region of interest" description="Disordered" evidence="1">
    <location>
        <begin position="512"/>
        <end position="564"/>
    </location>
</feature>
<evidence type="ECO:0000256" key="1">
    <source>
        <dbReference type="SAM" id="MobiDB-lite"/>
    </source>
</evidence>
<evidence type="ECO:0000259" key="3">
    <source>
        <dbReference type="PROSITE" id="PS51352"/>
    </source>
</evidence>
<evidence type="ECO:0000313" key="5">
    <source>
        <dbReference type="Proteomes" id="UP001159428"/>
    </source>
</evidence>
<sequence>MTLENLYLFFLICCLHIAVLGVSPVRKLTSEDLKNIGESTNQDYIAVFFDKPSIRQGNPKFAKEFDKSSDILESFGIELCKVNCAEESISQCSNKERNIFVYRKGDPIPSEGIDVSHLFDEDSIVANLLQYVLTDHYYFIFDEDSFNRVLAVEQGYKDVVICYVKGLGIKEHRHFLELVHYFKNEVFFGLTTDEELVKKIGLFTNQKAAVYLFHCKQMKNTQDKCPSTKFTGKVEKTPLIRFVRSQELPKYVILPSNRSTVFDSLQPPVDKLFVFTDKVADLDTKEIEQMALEFQGAIGVILVNVNDQKDMLASFGLAQDSNFPTAAFVAAKGDGDNRTYIELFPENIARFTLNNLKHFIKPLIDNPTAEYNRIAEASSLQKLTYASYKDAMKSLDTNYLFALDFLMVVFCKEDHEPCEKFSRTLRRIVRTFDRGGEGRITFAYVKTTRQKKMFEGEKLPVVYLYLTKSEDDFIQYTSELEYEAMMKFIIDHTKIKRPVSLPPSLSDEALISFPHTNEENEDSEEYIDKLDEEEESESETSQSSEESVDEVYLPEEETEDDEVSEAVLKAKPTVVPETLVPALTDKTFDTVKKENDLLVVDFFQPWDARCKAFLQPYVDAATHIRNLDVGNFAIKLARVNCFDWTDVCQSNNITIYPTIKMYRKDSDEITYRGPLDSDHLAKAVLLLQPNQPLALDNKDAVEMFFDGRFPSLAKTATDIAVVGMFLDKSDKEFEAFEAAAKSLHGKFLMGYVTSEAAETLSAEYGLKLPAIMAYKRNDPFKSVDVFEPKFTSQAIVDFVLSASLPSFGELTPFNLPTYLSYKKPLLIVFRADSEDSVITPVMTRLARDKSLTSIFLCWMPVYSDKDVNAEILKSYAGTSDSLPALVLVNHEKGTVHLFKNEVTKQAVKNWVESILTGKEQPSRLFADGEWKPRLEGYDFLRMIDEEEEEKERQRLKKKKVERALKEKDDIDEEEPNWSPPEENEVEKRDRKPNRLRRPELRITRRDEL</sequence>
<evidence type="ECO:0000313" key="4">
    <source>
        <dbReference type="EMBL" id="CAH3145957.1"/>
    </source>
</evidence>
<reference evidence="4 5" key="1">
    <citation type="submission" date="2022-05" db="EMBL/GenBank/DDBJ databases">
        <authorList>
            <consortium name="Genoscope - CEA"/>
            <person name="William W."/>
        </authorList>
    </citation>
    <scope>NUCLEOTIDE SEQUENCE [LARGE SCALE GENOMIC DNA]</scope>
</reference>
<dbReference type="Pfam" id="PF24509">
    <property type="entry name" value="TXNDC16_2nd"/>
    <property type="match status" value="1"/>
</dbReference>
<protein>
    <recommendedName>
        <fullName evidence="3">Thioredoxin domain-containing protein</fullName>
    </recommendedName>
</protein>
<feature type="compositionally biased region" description="Acidic residues" evidence="1">
    <location>
        <begin position="519"/>
        <end position="538"/>
    </location>
</feature>
<dbReference type="CDD" id="cd02961">
    <property type="entry name" value="PDI_a_family"/>
    <property type="match status" value="1"/>
</dbReference>
<dbReference type="PANTHER" id="PTHR22699:SF1">
    <property type="entry name" value="THIOREDOXIN DOMAIN-CONTAINING PROTEIN 16"/>
    <property type="match status" value="1"/>
</dbReference>
<dbReference type="PANTHER" id="PTHR22699">
    <property type="entry name" value="THIOREDOXIN DOMAIN-CONTAINING PROTEIN 16"/>
    <property type="match status" value="1"/>
</dbReference>
<accession>A0AAU9XEN8</accession>
<feature type="region of interest" description="Disordered" evidence="1">
    <location>
        <begin position="950"/>
        <end position="1008"/>
    </location>
</feature>
<dbReference type="Pfam" id="PF24508">
    <property type="entry name" value="TXNDC16_N"/>
    <property type="match status" value="1"/>
</dbReference>
<dbReference type="PROSITE" id="PS51352">
    <property type="entry name" value="THIOREDOXIN_2"/>
    <property type="match status" value="1"/>
</dbReference>
<dbReference type="InterPro" id="IPR040090">
    <property type="entry name" value="TXNDC16"/>
</dbReference>
<feature type="chain" id="PRO_5043807226" description="Thioredoxin domain-containing protein" evidence="2">
    <location>
        <begin position="22"/>
        <end position="1008"/>
    </location>
</feature>
<dbReference type="InterPro" id="IPR057639">
    <property type="entry name" value="TXNDC16_N"/>
</dbReference>
<dbReference type="InterPro" id="IPR057642">
    <property type="entry name" value="TXNDC16_2nd"/>
</dbReference>
<dbReference type="Proteomes" id="UP001159428">
    <property type="component" value="Unassembled WGS sequence"/>
</dbReference>
<feature type="signal peptide" evidence="2">
    <location>
        <begin position="1"/>
        <end position="21"/>
    </location>
</feature>
<dbReference type="AlphaFoldDB" id="A0AAU9XEN8"/>
<dbReference type="SUPFAM" id="SSF52833">
    <property type="entry name" value="Thioredoxin-like"/>
    <property type="match status" value="4"/>
</dbReference>
<dbReference type="InterPro" id="IPR036249">
    <property type="entry name" value="Thioredoxin-like_sf"/>
</dbReference>